<feature type="non-terminal residue" evidence="1">
    <location>
        <position position="140"/>
    </location>
</feature>
<proteinExistence type="predicted"/>
<name>A0A6G0VID9_APHCR</name>
<accession>A0A6G0VID9</accession>
<dbReference type="AlphaFoldDB" id="A0A6G0VID9"/>
<sequence>MHIHTVKTEFICILNLKICMQTCTVKIKICKKKSGSIKSSLVSANESKTSNLQAVASSCRTSSADTIPSILQEIADRERCSRNVIIRGVKESSFSVLEDRVSNDVLKTTEAIKPYFPELPSDFKTVRLGKPSDRGPRPLK</sequence>
<gene>
    <name evidence="1" type="ORF">FWK35_00036954</name>
</gene>
<organism evidence="1 2">
    <name type="scientific">Aphis craccivora</name>
    <name type="common">Cowpea aphid</name>
    <dbReference type="NCBI Taxonomy" id="307492"/>
    <lineage>
        <taxon>Eukaryota</taxon>
        <taxon>Metazoa</taxon>
        <taxon>Ecdysozoa</taxon>
        <taxon>Arthropoda</taxon>
        <taxon>Hexapoda</taxon>
        <taxon>Insecta</taxon>
        <taxon>Pterygota</taxon>
        <taxon>Neoptera</taxon>
        <taxon>Paraneoptera</taxon>
        <taxon>Hemiptera</taxon>
        <taxon>Sternorrhyncha</taxon>
        <taxon>Aphidomorpha</taxon>
        <taxon>Aphidoidea</taxon>
        <taxon>Aphididae</taxon>
        <taxon>Aphidini</taxon>
        <taxon>Aphis</taxon>
        <taxon>Aphis</taxon>
    </lineage>
</organism>
<evidence type="ECO:0000313" key="2">
    <source>
        <dbReference type="Proteomes" id="UP000478052"/>
    </source>
</evidence>
<evidence type="ECO:0000313" key="1">
    <source>
        <dbReference type="EMBL" id="KAF0687852.1"/>
    </source>
</evidence>
<dbReference type="OrthoDB" id="6766179at2759"/>
<keyword evidence="2" id="KW-1185">Reference proteome</keyword>
<dbReference type="EMBL" id="VUJU01016709">
    <property type="protein sequence ID" value="KAF0687852.1"/>
    <property type="molecule type" value="Genomic_DNA"/>
</dbReference>
<comment type="caution">
    <text evidence="1">The sequence shown here is derived from an EMBL/GenBank/DDBJ whole genome shotgun (WGS) entry which is preliminary data.</text>
</comment>
<dbReference type="Proteomes" id="UP000478052">
    <property type="component" value="Unassembled WGS sequence"/>
</dbReference>
<protein>
    <submittedName>
        <fullName evidence="1">Uncharacterized protein</fullName>
    </submittedName>
</protein>
<reference evidence="1 2" key="1">
    <citation type="submission" date="2019-08" db="EMBL/GenBank/DDBJ databases">
        <title>Whole genome of Aphis craccivora.</title>
        <authorList>
            <person name="Voronova N.V."/>
            <person name="Shulinski R.S."/>
            <person name="Bandarenka Y.V."/>
            <person name="Zhorov D.G."/>
            <person name="Warner D."/>
        </authorList>
    </citation>
    <scope>NUCLEOTIDE SEQUENCE [LARGE SCALE GENOMIC DNA]</scope>
    <source>
        <strain evidence="1">180601</strain>
        <tissue evidence="1">Whole Body</tissue>
    </source>
</reference>